<evidence type="ECO:0000256" key="1">
    <source>
        <dbReference type="SAM" id="MobiDB-lite"/>
    </source>
</evidence>
<feature type="region of interest" description="Disordered" evidence="1">
    <location>
        <begin position="1"/>
        <end position="36"/>
    </location>
</feature>
<dbReference type="InterPro" id="IPR040256">
    <property type="entry name" value="At4g02000-like"/>
</dbReference>
<keyword evidence="4" id="KW-1185">Reference proteome</keyword>
<dbReference type="PANTHER" id="PTHR31286:SF99">
    <property type="entry name" value="DUF4283 DOMAIN-CONTAINING PROTEIN"/>
    <property type="match status" value="1"/>
</dbReference>
<dbReference type="EMBL" id="OX459118">
    <property type="protein sequence ID" value="CAI9090103.1"/>
    <property type="molecule type" value="Genomic_DNA"/>
</dbReference>
<feature type="compositionally biased region" description="Polar residues" evidence="1">
    <location>
        <begin position="226"/>
        <end position="238"/>
    </location>
</feature>
<evidence type="ECO:0000259" key="2">
    <source>
        <dbReference type="Pfam" id="PF14111"/>
    </source>
</evidence>
<feature type="compositionally biased region" description="Basic and acidic residues" evidence="1">
    <location>
        <begin position="308"/>
        <end position="319"/>
    </location>
</feature>
<evidence type="ECO:0000313" key="3">
    <source>
        <dbReference type="EMBL" id="CAI9090103.1"/>
    </source>
</evidence>
<dbReference type="AlphaFoldDB" id="A0AAV1C694"/>
<feature type="compositionally biased region" description="Basic and acidic residues" evidence="1">
    <location>
        <begin position="12"/>
        <end position="29"/>
    </location>
</feature>
<feature type="domain" description="DUF4283" evidence="2">
    <location>
        <begin position="88"/>
        <end position="174"/>
    </location>
</feature>
<reference evidence="3" key="1">
    <citation type="submission" date="2023-03" db="EMBL/GenBank/DDBJ databases">
        <authorList>
            <person name="Julca I."/>
        </authorList>
    </citation>
    <scope>NUCLEOTIDE SEQUENCE</scope>
</reference>
<protein>
    <submittedName>
        <fullName evidence="3">OLC1v1024794C1</fullName>
    </submittedName>
</protein>
<dbReference type="Proteomes" id="UP001161247">
    <property type="component" value="Chromosome 1"/>
</dbReference>
<organism evidence="3 4">
    <name type="scientific">Oldenlandia corymbosa var. corymbosa</name>
    <dbReference type="NCBI Taxonomy" id="529605"/>
    <lineage>
        <taxon>Eukaryota</taxon>
        <taxon>Viridiplantae</taxon>
        <taxon>Streptophyta</taxon>
        <taxon>Embryophyta</taxon>
        <taxon>Tracheophyta</taxon>
        <taxon>Spermatophyta</taxon>
        <taxon>Magnoliopsida</taxon>
        <taxon>eudicotyledons</taxon>
        <taxon>Gunneridae</taxon>
        <taxon>Pentapetalae</taxon>
        <taxon>asterids</taxon>
        <taxon>lamiids</taxon>
        <taxon>Gentianales</taxon>
        <taxon>Rubiaceae</taxon>
        <taxon>Rubioideae</taxon>
        <taxon>Spermacoceae</taxon>
        <taxon>Hedyotis-Oldenlandia complex</taxon>
        <taxon>Oldenlandia</taxon>
    </lineage>
</organism>
<proteinExistence type="predicted"/>
<sequence>MDMEEDASAPLEHNDENPATKKMKNREDPQTEIPPGLSFKAAVTKQLNGKFTSPPREQIKVYDDEVIHEIVDGVASVRFLPPVQVRMKEAMGFSIVVSPLGCTVGYTKLYNRLKLLCQPKGAMEVADAVNGHYVVRLSDEEDYNKAILNGPWTIGTAYQTNYLRVCPWTLKFNAKTEDLSAVVTWIQIPELPIQYFHEDILRNVVKSIGVFIKADQHTLAVQNNDEEVNSVQNSSNASKGFEMGHPSTQVYKPKQGCTTYKRKNEARETPVYSPKQDTINGKKGKNKEVLMAALEDLEDLDDNQTEEHQIEMDNRRFSDLEEEPPDTARSTKGNGFLALQIWSKWLFYCKRSLPFVMC</sequence>
<dbReference type="Pfam" id="PF14111">
    <property type="entry name" value="DUF4283"/>
    <property type="match status" value="1"/>
</dbReference>
<feature type="region of interest" description="Disordered" evidence="1">
    <location>
        <begin position="226"/>
        <end position="248"/>
    </location>
</feature>
<evidence type="ECO:0000313" key="4">
    <source>
        <dbReference type="Proteomes" id="UP001161247"/>
    </source>
</evidence>
<accession>A0AAV1C694</accession>
<dbReference type="PANTHER" id="PTHR31286">
    <property type="entry name" value="GLYCINE-RICH CELL WALL STRUCTURAL PROTEIN 1.8-LIKE"/>
    <property type="match status" value="1"/>
</dbReference>
<feature type="region of interest" description="Disordered" evidence="1">
    <location>
        <begin position="308"/>
        <end position="332"/>
    </location>
</feature>
<name>A0AAV1C694_OLDCO</name>
<gene>
    <name evidence="3" type="ORF">OLC1_LOCUS2340</name>
</gene>
<dbReference type="InterPro" id="IPR025558">
    <property type="entry name" value="DUF4283"/>
</dbReference>